<organism evidence="1 2">
    <name type="scientific">Flectobacillus roseus</name>
    <dbReference type="NCBI Taxonomy" id="502259"/>
    <lineage>
        <taxon>Bacteria</taxon>
        <taxon>Pseudomonadati</taxon>
        <taxon>Bacteroidota</taxon>
        <taxon>Cytophagia</taxon>
        <taxon>Cytophagales</taxon>
        <taxon>Flectobacillaceae</taxon>
        <taxon>Flectobacillus</taxon>
    </lineage>
</organism>
<evidence type="ECO:0000313" key="1">
    <source>
        <dbReference type="EMBL" id="MDI9857916.1"/>
    </source>
</evidence>
<name>A0ABT6Y2Z0_9BACT</name>
<proteinExistence type="predicted"/>
<keyword evidence="2" id="KW-1185">Reference proteome</keyword>
<gene>
    <name evidence="1" type="ORF">QM524_01720</name>
</gene>
<dbReference type="Proteomes" id="UP001236507">
    <property type="component" value="Unassembled WGS sequence"/>
</dbReference>
<protein>
    <submittedName>
        <fullName evidence="1">Uncharacterized protein</fullName>
    </submittedName>
</protein>
<comment type="caution">
    <text evidence="1">The sequence shown here is derived from an EMBL/GenBank/DDBJ whole genome shotgun (WGS) entry which is preliminary data.</text>
</comment>
<reference evidence="1 2" key="1">
    <citation type="submission" date="2023-05" db="EMBL/GenBank/DDBJ databases">
        <title>Novel species of genus Flectobacillus isolated from stream in China.</title>
        <authorList>
            <person name="Lu H."/>
        </authorList>
    </citation>
    <scope>NUCLEOTIDE SEQUENCE [LARGE SCALE GENOMIC DNA]</scope>
    <source>
        <strain evidence="1 2">KCTC 42575</strain>
    </source>
</reference>
<dbReference type="RefSeq" id="WP_283343200.1">
    <property type="nucleotide sequence ID" value="NZ_JASHIF010000002.1"/>
</dbReference>
<accession>A0ABT6Y2Z0</accession>
<evidence type="ECO:0000313" key="2">
    <source>
        <dbReference type="Proteomes" id="UP001236507"/>
    </source>
</evidence>
<dbReference type="EMBL" id="JASHIF010000002">
    <property type="protein sequence ID" value="MDI9857916.1"/>
    <property type="molecule type" value="Genomic_DNA"/>
</dbReference>
<sequence length="214" mass="24037">MKFSERLKLISEGVEMGNSILTGMSSPPERVEEPPAPKLVEGLFDNPFKPQTVAQQVVTPHYVPSYDQVILEGNAELETELIFSYVKTGTGVLRNIVAEMSTENGDEKLVEDFEANLIPLSDEVKAAQKRVEQKKKIQQDEGLEDTESIRKFVKLVILEDLKKKAREGRYRLPSKTAMIYDLVVLMGSNIIAHHPQALSNFTIKVVKKIKAKIT</sequence>